<dbReference type="AlphaFoldDB" id="A0A0D8JD86"/>
<proteinExistence type="predicted"/>
<name>A0A0D8JD86_9BACT</name>
<gene>
    <name evidence="2" type="ORF">LH29_05310</name>
</gene>
<dbReference type="PANTHER" id="PTHR43792">
    <property type="entry name" value="GNAT FAMILY, PUTATIVE (AFU_ORTHOLOGUE AFUA_3G00765)-RELATED-RELATED"/>
    <property type="match status" value="1"/>
</dbReference>
<sequence>MSNAEINTLETERLSLIEIEAKDLEKLHRLHSMAEVDEFNTLGIPQSIKDTEQFLQQQLEAKRKTPRSSYMWKIVLKESGTFIGVAGFSLSNNRFKLGEIYYKLDPAYWGNGYATELAKRLVLLGFNTFCLHKVEAGVATENIKSVKVLEKIGMTREGLRRKILPIRGEWKDNYHYAIVEDDPRDY</sequence>
<dbReference type="InterPro" id="IPR051531">
    <property type="entry name" value="N-acetyltransferase"/>
</dbReference>
<dbReference type="Gene3D" id="3.40.630.30">
    <property type="match status" value="1"/>
</dbReference>
<protein>
    <recommendedName>
        <fullName evidence="1">N-acetyltransferase domain-containing protein</fullName>
    </recommendedName>
</protein>
<dbReference type="InterPro" id="IPR016181">
    <property type="entry name" value="Acyl_CoA_acyltransferase"/>
</dbReference>
<dbReference type="Pfam" id="PF13302">
    <property type="entry name" value="Acetyltransf_3"/>
    <property type="match status" value="1"/>
</dbReference>
<dbReference type="PANTHER" id="PTHR43792:SF1">
    <property type="entry name" value="N-ACETYLTRANSFERASE DOMAIN-CONTAINING PROTEIN"/>
    <property type="match status" value="1"/>
</dbReference>
<dbReference type="STRING" id="1544798.LH29_05310"/>
<keyword evidence="3" id="KW-1185">Reference proteome</keyword>
<dbReference type="InterPro" id="IPR000182">
    <property type="entry name" value="GNAT_dom"/>
</dbReference>
<evidence type="ECO:0000259" key="1">
    <source>
        <dbReference type="PROSITE" id="PS51186"/>
    </source>
</evidence>
<accession>A0A0D8JD86</accession>
<dbReference type="Proteomes" id="UP000032544">
    <property type="component" value="Unassembled WGS sequence"/>
</dbReference>
<dbReference type="OrthoDB" id="9788916at2"/>
<dbReference type="PATRIC" id="fig|1544798.3.peg.1073"/>
<evidence type="ECO:0000313" key="3">
    <source>
        <dbReference type="Proteomes" id="UP000032544"/>
    </source>
</evidence>
<dbReference type="GO" id="GO:0016747">
    <property type="term" value="F:acyltransferase activity, transferring groups other than amino-acyl groups"/>
    <property type="evidence" value="ECO:0007669"/>
    <property type="project" value="InterPro"/>
</dbReference>
<feature type="domain" description="N-acetyltransferase" evidence="1">
    <location>
        <begin position="14"/>
        <end position="185"/>
    </location>
</feature>
<organism evidence="2 3">
    <name type="scientific">Draconibacterium sediminis</name>
    <dbReference type="NCBI Taxonomy" id="1544798"/>
    <lineage>
        <taxon>Bacteria</taxon>
        <taxon>Pseudomonadati</taxon>
        <taxon>Bacteroidota</taxon>
        <taxon>Bacteroidia</taxon>
        <taxon>Marinilabiliales</taxon>
        <taxon>Prolixibacteraceae</taxon>
        <taxon>Draconibacterium</taxon>
    </lineage>
</organism>
<comment type="caution">
    <text evidence="2">The sequence shown here is derived from an EMBL/GenBank/DDBJ whole genome shotgun (WGS) entry which is preliminary data.</text>
</comment>
<dbReference type="EMBL" id="JRHC01000001">
    <property type="protein sequence ID" value="KJF44857.1"/>
    <property type="molecule type" value="Genomic_DNA"/>
</dbReference>
<evidence type="ECO:0000313" key="2">
    <source>
        <dbReference type="EMBL" id="KJF44857.1"/>
    </source>
</evidence>
<reference evidence="2 3" key="1">
    <citation type="submission" date="2014-09" db="EMBL/GenBank/DDBJ databases">
        <title>Draft Genome Sequence of Draconibacterium sp. JN14CK-3.</title>
        <authorList>
            <person name="Dong C."/>
            <person name="Lai Q."/>
            <person name="Shao Z."/>
        </authorList>
    </citation>
    <scope>NUCLEOTIDE SEQUENCE [LARGE SCALE GENOMIC DNA]</scope>
    <source>
        <strain evidence="2 3">JN14CK-3</strain>
    </source>
</reference>
<dbReference type="SUPFAM" id="SSF55729">
    <property type="entry name" value="Acyl-CoA N-acyltransferases (Nat)"/>
    <property type="match status" value="1"/>
</dbReference>
<dbReference type="RefSeq" id="WP_045026384.1">
    <property type="nucleotide sequence ID" value="NZ_JRHC01000001.1"/>
</dbReference>
<dbReference type="PROSITE" id="PS51186">
    <property type="entry name" value="GNAT"/>
    <property type="match status" value="1"/>
</dbReference>